<protein>
    <submittedName>
        <fullName evidence="2">Uncharacterized protein</fullName>
    </submittedName>
</protein>
<sequence>MAMDGAAVGEEAMHIGQGLWVAMGRGNMVVAVAVAMDVLGCRAAVAAGRGMAGTVVEGDRLALEEAGMVEVGNAVVVMVVVVTAEVEVAVVKAAAVAAEEETEVVEVEMAAAAMVEVAKAGAVKADVRVPQAPAREPPRRIHLHRHRRPPL</sequence>
<dbReference type="EMBL" id="BT065877">
    <property type="protein sequence ID" value="ACN31753.1"/>
    <property type="molecule type" value="mRNA"/>
</dbReference>
<evidence type="ECO:0000256" key="1">
    <source>
        <dbReference type="SAM" id="MobiDB-lite"/>
    </source>
</evidence>
<proteinExistence type="evidence at transcript level"/>
<dbReference type="AlphaFoldDB" id="C0PC58"/>
<feature type="region of interest" description="Disordered" evidence="1">
    <location>
        <begin position="129"/>
        <end position="151"/>
    </location>
</feature>
<feature type="compositionally biased region" description="Basic residues" evidence="1">
    <location>
        <begin position="140"/>
        <end position="151"/>
    </location>
</feature>
<organism evidence="2">
    <name type="scientific">Zea mays</name>
    <name type="common">Maize</name>
    <dbReference type="NCBI Taxonomy" id="4577"/>
    <lineage>
        <taxon>Eukaryota</taxon>
        <taxon>Viridiplantae</taxon>
        <taxon>Streptophyta</taxon>
        <taxon>Embryophyta</taxon>
        <taxon>Tracheophyta</taxon>
        <taxon>Spermatophyta</taxon>
        <taxon>Magnoliopsida</taxon>
        <taxon>Liliopsida</taxon>
        <taxon>Poales</taxon>
        <taxon>Poaceae</taxon>
        <taxon>PACMAD clade</taxon>
        <taxon>Panicoideae</taxon>
        <taxon>Andropogonodae</taxon>
        <taxon>Andropogoneae</taxon>
        <taxon>Tripsacinae</taxon>
        <taxon>Zea</taxon>
    </lineage>
</organism>
<reference evidence="2" key="2">
    <citation type="submission" date="2012-06" db="EMBL/GenBank/DDBJ databases">
        <authorList>
            <person name="Yu Y."/>
            <person name="Currie J."/>
            <person name="Lomeli R."/>
            <person name="Angelova A."/>
            <person name="Collura K."/>
            <person name="Wissotski M."/>
            <person name="Campos D."/>
            <person name="Kudrna D."/>
            <person name="Golser W."/>
            <person name="Ashely E."/>
            <person name="Descour A."/>
            <person name="Fernandes J."/>
            <person name="Soderlund C."/>
            <person name="Walbot V."/>
        </authorList>
    </citation>
    <scope>NUCLEOTIDE SEQUENCE</scope>
    <source>
        <strain evidence="2">B73</strain>
    </source>
</reference>
<accession>C0PC58</accession>
<reference evidence="2" key="1">
    <citation type="journal article" date="2009" name="PLoS Genet.">
        <title>Sequencing, mapping, and analysis of 27,455 maize full-length cDNAs.</title>
        <authorList>
            <person name="Soderlund C."/>
            <person name="Descour A."/>
            <person name="Kudrna D."/>
            <person name="Bomhoff M."/>
            <person name="Boyd L."/>
            <person name="Currie J."/>
            <person name="Angelova A."/>
            <person name="Collura K."/>
            <person name="Wissotski M."/>
            <person name="Ashley E."/>
            <person name="Morrow D."/>
            <person name="Fernandes J."/>
            <person name="Walbot V."/>
            <person name="Yu Y."/>
        </authorList>
    </citation>
    <scope>NUCLEOTIDE SEQUENCE</scope>
    <source>
        <strain evidence="2">B73</strain>
    </source>
</reference>
<name>C0PC58_MAIZE</name>
<evidence type="ECO:0000313" key="2">
    <source>
        <dbReference type="EMBL" id="ACN31753.1"/>
    </source>
</evidence>
<dbReference type="KEGG" id="zma:100382987"/>